<reference evidence="1" key="1">
    <citation type="journal article" date="2021" name="New Phytol.">
        <title>Evolutionary innovations through gain and loss of genes in the ectomycorrhizal Boletales.</title>
        <authorList>
            <person name="Wu G."/>
            <person name="Miyauchi S."/>
            <person name="Morin E."/>
            <person name="Kuo A."/>
            <person name="Drula E."/>
            <person name="Varga T."/>
            <person name="Kohler A."/>
            <person name="Feng B."/>
            <person name="Cao Y."/>
            <person name="Lipzen A."/>
            <person name="Daum C."/>
            <person name="Hundley H."/>
            <person name="Pangilinan J."/>
            <person name="Johnson J."/>
            <person name="Barry K."/>
            <person name="LaButti K."/>
            <person name="Ng V."/>
            <person name="Ahrendt S."/>
            <person name="Min B."/>
            <person name="Choi I.G."/>
            <person name="Park H."/>
            <person name="Plett J.M."/>
            <person name="Magnuson J."/>
            <person name="Spatafora J.W."/>
            <person name="Nagy L.G."/>
            <person name="Henrissat B."/>
            <person name="Grigoriev I.V."/>
            <person name="Yang Z.L."/>
            <person name="Xu J."/>
            <person name="Martin F.M."/>
        </authorList>
    </citation>
    <scope>NUCLEOTIDE SEQUENCE</scope>
    <source>
        <strain evidence="1">KUC20120723A-06</strain>
    </source>
</reference>
<dbReference type="EMBL" id="MU266458">
    <property type="protein sequence ID" value="KAH7923240.1"/>
    <property type="molecule type" value="Genomic_DNA"/>
</dbReference>
<name>A0ACB8BD35_9AGAM</name>
<evidence type="ECO:0000313" key="2">
    <source>
        <dbReference type="Proteomes" id="UP000790709"/>
    </source>
</evidence>
<keyword evidence="2" id="KW-1185">Reference proteome</keyword>
<gene>
    <name evidence="1" type="ORF">BV22DRAFT_1015763</name>
</gene>
<sequence>MSISLLSTTRYDPFLRSLKWNNDPEGNPSPYLLLSYQLDRLNASVRLNGWDHLQVLTMDGLKSACDKVVESELDSGEAGALKIRLVLTSSGQLTASGSPVKPFSYDPTAASFFNPQTDAHSLFDPVLTIHIDSQPTSGTVMMKTTNRQAYDDARVRAGIPPLNSPLSAQGSQSLDQPDDVLLYNTYGAITESSICNVSFHRNGRWITPPLTAGCISGVVRRWLLEQGRIFEAAENEILLDSIEHNEMVLVSNGVAGCRLGRIKLSHVSVSAPETC</sequence>
<dbReference type="Proteomes" id="UP000790709">
    <property type="component" value="Unassembled WGS sequence"/>
</dbReference>
<proteinExistence type="predicted"/>
<organism evidence="1 2">
    <name type="scientific">Leucogyrophana mollusca</name>
    <dbReference type="NCBI Taxonomy" id="85980"/>
    <lineage>
        <taxon>Eukaryota</taxon>
        <taxon>Fungi</taxon>
        <taxon>Dikarya</taxon>
        <taxon>Basidiomycota</taxon>
        <taxon>Agaricomycotina</taxon>
        <taxon>Agaricomycetes</taxon>
        <taxon>Agaricomycetidae</taxon>
        <taxon>Boletales</taxon>
        <taxon>Boletales incertae sedis</taxon>
        <taxon>Leucogyrophana</taxon>
    </lineage>
</organism>
<comment type="caution">
    <text evidence="1">The sequence shown here is derived from an EMBL/GenBank/DDBJ whole genome shotgun (WGS) entry which is preliminary data.</text>
</comment>
<accession>A0ACB8BD35</accession>
<protein>
    <submittedName>
        <fullName evidence="1">Uncharacterized protein</fullName>
    </submittedName>
</protein>
<evidence type="ECO:0000313" key="1">
    <source>
        <dbReference type="EMBL" id="KAH7923240.1"/>
    </source>
</evidence>